<accession>A0ABX0ZLQ7</accession>
<gene>
    <name evidence="3" type="ORF">HCN08_03995</name>
</gene>
<evidence type="ECO:0000259" key="2">
    <source>
        <dbReference type="Pfam" id="PF13400"/>
    </source>
</evidence>
<keyword evidence="1" id="KW-0732">Signal</keyword>
<dbReference type="EMBL" id="JAATEJ010000002">
    <property type="protein sequence ID" value="NJP42578.1"/>
    <property type="molecule type" value="Genomic_DNA"/>
</dbReference>
<dbReference type="InterPro" id="IPR028087">
    <property type="entry name" value="Tad_N"/>
</dbReference>
<reference evidence="3 4" key="1">
    <citation type="submission" date="2020-03" db="EMBL/GenBank/DDBJ databases">
        <title>WGS of actinomycetes isolated from Thailand.</title>
        <authorList>
            <person name="Thawai C."/>
        </authorList>
    </citation>
    <scope>NUCLEOTIDE SEQUENCE [LARGE SCALE GENOMIC DNA]</scope>
    <source>
        <strain evidence="3 4">PRB2-1</strain>
    </source>
</reference>
<sequence length="179" mass="18130">MAALFFLAFAYFAVGQASVARNGAQTAADAAALAAARADRDAVQDEFLAALMSGDAAGLTALLGDLGSHAGPACSAASAYAEANRAEVTAGGCVAAAAGKGYTVTVKSRRSVGTSVVPDTEKMYAKATATAVVDSRCTFGSASGHDLKFSCKQGEVTLDPTSGDFRLDLSTFYTVHLSR</sequence>
<feature type="chain" id="PRO_5046796477" description="Putative Flp pilus-assembly TadG-like N-terminal domain-containing protein" evidence="1">
    <location>
        <begin position="20"/>
        <end position="179"/>
    </location>
</feature>
<protein>
    <recommendedName>
        <fullName evidence="2">Putative Flp pilus-assembly TadG-like N-terminal domain-containing protein</fullName>
    </recommendedName>
</protein>
<evidence type="ECO:0000256" key="1">
    <source>
        <dbReference type="SAM" id="SignalP"/>
    </source>
</evidence>
<proteinExistence type="predicted"/>
<feature type="signal peptide" evidence="1">
    <location>
        <begin position="1"/>
        <end position="19"/>
    </location>
</feature>
<evidence type="ECO:0000313" key="3">
    <source>
        <dbReference type="EMBL" id="NJP42578.1"/>
    </source>
</evidence>
<dbReference type="Pfam" id="PF13400">
    <property type="entry name" value="Tad"/>
    <property type="match status" value="1"/>
</dbReference>
<keyword evidence="4" id="KW-1185">Reference proteome</keyword>
<evidence type="ECO:0000313" key="4">
    <source>
        <dbReference type="Proteomes" id="UP000734511"/>
    </source>
</evidence>
<name>A0ABX0ZLQ7_9ACTN</name>
<dbReference type="Proteomes" id="UP000734511">
    <property type="component" value="Unassembled WGS sequence"/>
</dbReference>
<feature type="domain" description="Putative Flp pilus-assembly TadG-like N-terminal" evidence="2">
    <location>
        <begin position="2"/>
        <end position="38"/>
    </location>
</feature>
<organism evidence="3 4">
    <name type="scientific">Actinacidiphila epipremni</name>
    <dbReference type="NCBI Taxonomy" id="2053013"/>
    <lineage>
        <taxon>Bacteria</taxon>
        <taxon>Bacillati</taxon>
        <taxon>Actinomycetota</taxon>
        <taxon>Actinomycetes</taxon>
        <taxon>Kitasatosporales</taxon>
        <taxon>Streptomycetaceae</taxon>
        <taxon>Actinacidiphila</taxon>
    </lineage>
</organism>
<comment type="caution">
    <text evidence="3">The sequence shown here is derived from an EMBL/GenBank/DDBJ whole genome shotgun (WGS) entry which is preliminary data.</text>
</comment>